<reference evidence="3" key="1">
    <citation type="journal article" date="2022" name="bioRxiv">
        <title>Genomics of Preaxostyla Flagellates Illuminates Evolutionary Transitions and the Path Towards Mitochondrial Loss.</title>
        <authorList>
            <person name="Novak L.V.F."/>
            <person name="Treitli S.C."/>
            <person name="Pyrih J."/>
            <person name="Halakuc P."/>
            <person name="Pipaliya S.V."/>
            <person name="Vacek V."/>
            <person name="Brzon O."/>
            <person name="Soukal P."/>
            <person name="Eme L."/>
            <person name="Dacks J.B."/>
            <person name="Karnkowska A."/>
            <person name="Elias M."/>
            <person name="Hampl V."/>
        </authorList>
    </citation>
    <scope>NUCLEOTIDE SEQUENCE</scope>
    <source>
        <strain evidence="3">RCP-MX</strain>
    </source>
</reference>
<keyword evidence="4" id="KW-1185">Reference proteome</keyword>
<evidence type="ECO:0000313" key="4">
    <source>
        <dbReference type="Proteomes" id="UP001141327"/>
    </source>
</evidence>
<protein>
    <submittedName>
        <fullName evidence="3">PiggyBac transposable element-derived protein 5</fullName>
    </submittedName>
</protein>
<gene>
    <name evidence="3" type="ORF">PAPYR_8183</name>
</gene>
<dbReference type="EMBL" id="JAPMOS010000067">
    <property type="protein sequence ID" value="KAJ4456540.1"/>
    <property type="molecule type" value="Genomic_DNA"/>
</dbReference>
<sequence>MYCPLSWFSSGPPRPAAQRVFLCSRSLFASSTAAGGSASHPATTSSLPACPLCEYLGRAHLIPWPSTAPRAHLMPSAQAPSGQPLPQAAIAYPTPQAAMAYPTPQAAMAYPTPQAATKRQSATRTQETAEDDESDGSDDSDSHENGVLLPPAPAAKSDDTPDAEADQDNGGSKRQTKRAKKPPPPQPSIPTRTAEAPINEFAAIPAFDPSVLRCRSALELFKLYFEEPLWDHMVECTNKYGRAWAAEAENPWTDCTKDELMAFVGVLLHMRESHKPDLREYWVGTTLDLFCHQVFPRDRFLELFRCIHFADTDHAPDPRDTRRDRLFRLRTLYDSVRRRCREVAGVLGKDVVIDEMMVAFTGRTAMRVYMPAKPQKWGFKRENMLLYALVDCATNLLADFMIYTGKRDPEAIGKPEDIVMELLKGYTGSWRVLFCDNWYTSPALVQHLLDRQTYCAGTLQLRRKEGGSRPFGNVFAQGPFTFTVWQDKKPVVILSTGVKTLDTQQVTRWLGDSKVGYRRVNDVPCPSAVHSYRCHMGGVDLFDQFRASHEVCRRSSRWYLHLFFFMVNCSAINAWRLAAHISKHPPAGGVPPNFPLSLGKGELRPFLAQLSQELVGTFTARQQRFLVVLPTTHLHMPRYSPASFTCEWCRQEKKPRSRSRFFCPDCPPPTGRHPPPHLYLCVSCFEPYHRHLWPKGLLPA</sequence>
<feature type="region of interest" description="Disordered" evidence="1">
    <location>
        <begin position="109"/>
        <end position="194"/>
    </location>
</feature>
<organism evidence="3 4">
    <name type="scientific">Paratrimastix pyriformis</name>
    <dbReference type="NCBI Taxonomy" id="342808"/>
    <lineage>
        <taxon>Eukaryota</taxon>
        <taxon>Metamonada</taxon>
        <taxon>Preaxostyla</taxon>
        <taxon>Paratrimastigidae</taxon>
        <taxon>Paratrimastix</taxon>
    </lineage>
</organism>
<dbReference type="Proteomes" id="UP001141327">
    <property type="component" value="Unassembled WGS sequence"/>
</dbReference>
<dbReference type="InterPro" id="IPR029526">
    <property type="entry name" value="PGBD"/>
</dbReference>
<dbReference type="Pfam" id="PF13843">
    <property type="entry name" value="DDE_Tnp_1_7"/>
    <property type="match status" value="1"/>
</dbReference>
<feature type="domain" description="PiggyBac transposable element-derived protein" evidence="2">
    <location>
        <begin position="217"/>
        <end position="575"/>
    </location>
</feature>
<evidence type="ECO:0000256" key="1">
    <source>
        <dbReference type="SAM" id="MobiDB-lite"/>
    </source>
</evidence>
<comment type="caution">
    <text evidence="3">The sequence shown here is derived from an EMBL/GenBank/DDBJ whole genome shotgun (WGS) entry which is preliminary data.</text>
</comment>
<proteinExistence type="predicted"/>
<evidence type="ECO:0000313" key="3">
    <source>
        <dbReference type="EMBL" id="KAJ4456540.1"/>
    </source>
</evidence>
<evidence type="ECO:0000259" key="2">
    <source>
        <dbReference type="Pfam" id="PF13843"/>
    </source>
</evidence>
<dbReference type="PANTHER" id="PTHR46599">
    <property type="entry name" value="PIGGYBAC TRANSPOSABLE ELEMENT-DERIVED PROTEIN 4"/>
    <property type="match status" value="1"/>
</dbReference>
<feature type="compositionally biased region" description="Polar residues" evidence="1">
    <location>
        <begin position="114"/>
        <end position="126"/>
    </location>
</feature>
<dbReference type="PANTHER" id="PTHR46599:SF3">
    <property type="entry name" value="PIGGYBAC TRANSPOSABLE ELEMENT-DERIVED PROTEIN 4"/>
    <property type="match status" value="1"/>
</dbReference>
<accession>A0ABQ8UI97</accession>
<name>A0ABQ8UI97_9EUKA</name>
<feature type="compositionally biased region" description="Acidic residues" evidence="1">
    <location>
        <begin position="128"/>
        <end position="141"/>
    </location>
</feature>